<dbReference type="PANTHER" id="PTHR42840:SF3">
    <property type="entry name" value="BINDING ROSSMANN FOLD OXIDOREDUCTASE, PUTATIVE (AFU_ORTHOLOGUE AFUA_2G10240)-RELATED"/>
    <property type="match status" value="1"/>
</dbReference>
<dbReference type="Proteomes" id="UP001500305">
    <property type="component" value="Unassembled WGS sequence"/>
</dbReference>
<evidence type="ECO:0000256" key="2">
    <source>
        <dbReference type="ARBA" id="ARBA00023002"/>
    </source>
</evidence>
<evidence type="ECO:0008006" key="8">
    <source>
        <dbReference type="Google" id="ProtNLM"/>
    </source>
</evidence>
<name>A0ABP5QLM4_9ACTN</name>
<reference evidence="7" key="1">
    <citation type="journal article" date="2019" name="Int. J. Syst. Evol. Microbiol.">
        <title>The Global Catalogue of Microorganisms (GCM) 10K type strain sequencing project: providing services to taxonomists for standard genome sequencing and annotation.</title>
        <authorList>
            <consortium name="The Broad Institute Genomics Platform"/>
            <consortium name="The Broad Institute Genome Sequencing Center for Infectious Disease"/>
            <person name="Wu L."/>
            <person name="Ma J."/>
        </authorList>
    </citation>
    <scope>NUCLEOTIDE SEQUENCE [LARGE SCALE GENOMIC DNA]</scope>
    <source>
        <strain evidence="7">JCM 7356</strain>
    </source>
</reference>
<dbReference type="Gene3D" id="3.30.360.10">
    <property type="entry name" value="Dihydrodipicolinate Reductase, domain 2"/>
    <property type="match status" value="1"/>
</dbReference>
<comment type="similarity">
    <text evidence="1">Belongs to the Gfo/Idh/MocA family.</text>
</comment>
<evidence type="ECO:0000313" key="6">
    <source>
        <dbReference type="EMBL" id="GAA2239438.1"/>
    </source>
</evidence>
<dbReference type="PANTHER" id="PTHR42840">
    <property type="entry name" value="NAD(P)-BINDING ROSSMANN-FOLD SUPERFAMILY PROTEIN-RELATED"/>
    <property type="match status" value="1"/>
</dbReference>
<evidence type="ECO:0000256" key="3">
    <source>
        <dbReference type="SAM" id="MobiDB-lite"/>
    </source>
</evidence>
<feature type="region of interest" description="Disordered" evidence="3">
    <location>
        <begin position="82"/>
        <end position="109"/>
    </location>
</feature>
<dbReference type="InterPro" id="IPR036291">
    <property type="entry name" value="NAD(P)-bd_dom_sf"/>
</dbReference>
<keyword evidence="7" id="KW-1185">Reference proteome</keyword>
<feature type="domain" description="GFO/IDH/MocA-like oxidoreductase" evidence="5">
    <location>
        <begin position="278"/>
        <end position="355"/>
    </location>
</feature>
<accession>A0ABP5QLM4</accession>
<evidence type="ECO:0000256" key="1">
    <source>
        <dbReference type="ARBA" id="ARBA00010928"/>
    </source>
</evidence>
<proteinExistence type="inferred from homology"/>
<feature type="region of interest" description="Disordered" evidence="3">
    <location>
        <begin position="1"/>
        <end position="26"/>
    </location>
</feature>
<evidence type="ECO:0000313" key="7">
    <source>
        <dbReference type="Proteomes" id="UP001500305"/>
    </source>
</evidence>
<dbReference type="Gene3D" id="3.40.50.720">
    <property type="entry name" value="NAD(P)-binding Rossmann-like Domain"/>
    <property type="match status" value="1"/>
</dbReference>
<dbReference type="EMBL" id="BAAATR010000007">
    <property type="protein sequence ID" value="GAA2239438.1"/>
    <property type="molecule type" value="Genomic_DNA"/>
</dbReference>
<gene>
    <name evidence="6" type="ORF">GCM10010430_20840</name>
</gene>
<dbReference type="SUPFAM" id="SSF51735">
    <property type="entry name" value="NAD(P)-binding Rossmann-fold domains"/>
    <property type="match status" value="1"/>
</dbReference>
<dbReference type="Pfam" id="PF22725">
    <property type="entry name" value="GFO_IDH_MocA_C3"/>
    <property type="match status" value="1"/>
</dbReference>
<evidence type="ECO:0000259" key="4">
    <source>
        <dbReference type="Pfam" id="PF01408"/>
    </source>
</evidence>
<dbReference type="SUPFAM" id="SSF55347">
    <property type="entry name" value="Glyceraldehyde-3-phosphate dehydrogenase-like, C-terminal domain"/>
    <property type="match status" value="1"/>
</dbReference>
<dbReference type="Pfam" id="PF01408">
    <property type="entry name" value="GFO_IDH_MocA"/>
    <property type="match status" value="1"/>
</dbReference>
<dbReference type="InterPro" id="IPR055170">
    <property type="entry name" value="GFO_IDH_MocA-like_dom"/>
</dbReference>
<protein>
    <recommendedName>
        <fullName evidence="8">Dehydrogenase</fullName>
    </recommendedName>
</protein>
<sequence length="430" mass="44353">MPWLRNCDRQPGSGVRCPAESDGDPVGMQLASRRGATLRLRTVGFDHRRTEGTYACFNLLHEPVIWGLRHAVTRSAFGNGAGAAAHGGTPARPAGRALPAGAGRSNPNVPRSFGVLTMSTQIGRPRIAVVGGGRIGSTHARNLVELGADVTVVEPDPARAAALSAALGCRVVPDAAGLPDADGAVVCTPTDTHAAVAAGLLPLGIPVLLEKPCTAQPEASARLGALADEAGVALRIGFQRRLSPEYAALQREYRAQPDQFGFAVFTSLDGAPPPQGYQVAGGSLAFDLQIHDIDLVLWLFGSEVVEVSASQSDAGAAADLLVTTLTLASGTVCSVVSKRASPGGCQAYAELIGSRTLLDTRPLTAPGPHPDFRSRFAAAYRAEMAAFLAFVEGGPDELPHWRDAVAAETVCARIDEALSPAGANAGASVG</sequence>
<dbReference type="InterPro" id="IPR000683">
    <property type="entry name" value="Gfo/Idh/MocA-like_OxRdtase_N"/>
</dbReference>
<keyword evidence="2" id="KW-0560">Oxidoreductase</keyword>
<feature type="domain" description="Gfo/Idh/MocA-like oxidoreductase N-terminal" evidence="4">
    <location>
        <begin position="126"/>
        <end position="238"/>
    </location>
</feature>
<comment type="caution">
    <text evidence="6">The sequence shown here is derived from an EMBL/GenBank/DDBJ whole genome shotgun (WGS) entry which is preliminary data.</text>
</comment>
<evidence type="ECO:0000259" key="5">
    <source>
        <dbReference type="Pfam" id="PF22725"/>
    </source>
</evidence>
<feature type="compositionally biased region" description="Low complexity" evidence="3">
    <location>
        <begin position="82"/>
        <end position="104"/>
    </location>
</feature>
<organism evidence="6 7">
    <name type="scientific">Kitasatospora cystarginea</name>
    <dbReference type="NCBI Taxonomy" id="58350"/>
    <lineage>
        <taxon>Bacteria</taxon>
        <taxon>Bacillati</taxon>
        <taxon>Actinomycetota</taxon>
        <taxon>Actinomycetes</taxon>
        <taxon>Kitasatosporales</taxon>
        <taxon>Streptomycetaceae</taxon>
        <taxon>Kitasatospora</taxon>
    </lineage>
</organism>